<feature type="transmembrane region" description="Helical" evidence="1">
    <location>
        <begin position="6"/>
        <end position="27"/>
    </location>
</feature>
<dbReference type="AlphaFoldDB" id="A0A1A7YMM3"/>
<evidence type="ECO:0000313" key="2">
    <source>
        <dbReference type="EMBL" id="SBP31887.1"/>
    </source>
</evidence>
<evidence type="ECO:0000256" key="1">
    <source>
        <dbReference type="SAM" id="Phobius"/>
    </source>
</evidence>
<reference evidence="2" key="2">
    <citation type="submission" date="2016-06" db="EMBL/GenBank/DDBJ databases">
        <title>The genome of a short-lived fish provides insights into sex chromosome evolution and the genetic control of aging.</title>
        <authorList>
            <person name="Reichwald K."/>
            <person name="Felder M."/>
            <person name="Petzold A."/>
            <person name="Koch P."/>
            <person name="Groth M."/>
            <person name="Platzer M."/>
        </authorList>
    </citation>
    <scope>NUCLEOTIDE SEQUENCE</scope>
    <source>
        <tissue evidence="2">Brain</tissue>
    </source>
</reference>
<organism evidence="2">
    <name type="scientific">Iconisemion striatum</name>
    <dbReference type="NCBI Taxonomy" id="60296"/>
    <lineage>
        <taxon>Eukaryota</taxon>
        <taxon>Metazoa</taxon>
        <taxon>Chordata</taxon>
        <taxon>Craniata</taxon>
        <taxon>Vertebrata</taxon>
        <taxon>Euteleostomi</taxon>
        <taxon>Actinopterygii</taxon>
        <taxon>Neopterygii</taxon>
        <taxon>Teleostei</taxon>
        <taxon>Neoteleostei</taxon>
        <taxon>Acanthomorphata</taxon>
        <taxon>Ovalentaria</taxon>
        <taxon>Atherinomorphae</taxon>
        <taxon>Cyprinodontiformes</taxon>
        <taxon>Nothobranchiidae</taxon>
        <taxon>Iconisemion</taxon>
    </lineage>
</organism>
<reference evidence="2" key="1">
    <citation type="submission" date="2016-05" db="EMBL/GenBank/DDBJ databases">
        <authorList>
            <person name="Lavstsen T."/>
            <person name="Jespersen J.S."/>
        </authorList>
    </citation>
    <scope>NUCLEOTIDE SEQUENCE</scope>
    <source>
        <tissue evidence="2">Brain</tissue>
    </source>
</reference>
<accession>A0A1A7YMM3</accession>
<keyword evidence="1" id="KW-1133">Transmembrane helix</keyword>
<protein>
    <submittedName>
        <fullName evidence="2">V-myc myelocytomatosis viral related oncogene, neuroblastoma derived (Avian)</fullName>
    </submittedName>
</protein>
<name>A0A1A7YMM3_9TELE</name>
<feature type="non-terminal residue" evidence="2">
    <location>
        <position position="1"/>
    </location>
</feature>
<dbReference type="EMBL" id="HADX01009655">
    <property type="protein sequence ID" value="SBP31887.1"/>
    <property type="molecule type" value="Transcribed_RNA"/>
</dbReference>
<gene>
    <name evidence="2" type="primary">MYCN</name>
</gene>
<keyword evidence="1" id="KW-0472">Membrane</keyword>
<keyword evidence="1" id="KW-0812">Transmembrane</keyword>
<proteinExistence type="predicted"/>
<sequence>YIYTHIYIYFGLQFLCFLYHFYLYNFICIF</sequence>